<reference evidence="2 3" key="1">
    <citation type="journal article" date="2019" name="Nat. Ecol. Evol.">
        <title>Megaphylogeny resolves global patterns of mushroom evolution.</title>
        <authorList>
            <person name="Varga T."/>
            <person name="Krizsan K."/>
            <person name="Foldi C."/>
            <person name="Dima B."/>
            <person name="Sanchez-Garcia M."/>
            <person name="Sanchez-Ramirez S."/>
            <person name="Szollosi G.J."/>
            <person name="Szarkandi J.G."/>
            <person name="Papp V."/>
            <person name="Albert L."/>
            <person name="Andreopoulos W."/>
            <person name="Angelini C."/>
            <person name="Antonin V."/>
            <person name="Barry K.W."/>
            <person name="Bougher N.L."/>
            <person name="Buchanan P."/>
            <person name="Buyck B."/>
            <person name="Bense V."/>
            <person name="Catcheside P."/>
            <person name="Chovatia M."/>
            <person name="Cooper J."/>
            <person name="Damon W."/>
            <person name="Desjardin D."/>
            <person name="Finy P."/>
            <person name="Geml J."/>
            <person name="Haridas S."/>
            <person name="Hughes K."/>
            <person name="Justo A."/>
            <person name="Karasinski D."/>
            <person name="Kautmanova I."/>
            <person name="Kiss B."/>
            <person name="Kocsube S."/>
            <person name="Kotiranta H."/>
            <person name="LaButti K.M."/>
            <person name="Lechner B.E."/>
            <person name="Liimatainen K."/>
            <person name="Lipzen A."/>
            <person name="Lukacs Z."/>
            <person name="Mihaltcheva S."/>
            <person name="Morgado L.N."/>
            <person name="Niskanen T."/>
            <person name="Noordeloos M.E."/>
            <person name="Ohm R.A."/>
            <person name="Ortiz-Santana B."/>
            <person name="Ovrebo C."/>
            <person name="Racz N."/>
            <person name="Riley R."/>
            <person name="Savchenko A."/>
            <person name="Shiryaev A."/>
            <person name="Soop K."/>
            <person name="Spirin V."/>
            <person name="Szebenyi C."/>
            <person name="Tomsovsky M."/>
            <person name="Tulloss R.E."/>
            <person name="Uehling J."/>
            <person name="Grigoriev I.V."/>
            <person name="Vagvolgyi C."/>
            <person name="Papp T."/>
            <person name="Martin F.M."/>
            <person name="Miettinen O."/>
            <person name="Hibbett D.S."/>
            <person name="Nagy L.G."/>
        </authorList>
    </citation>
    <scope>NUCLEOTIDE SEQUENCE [LARGE SCALE GENOMIC DNA]</scope>
    <source>
        <strain evidence="2 3">CBS 962.96</strain>
    </source>
</reference>
<organism evidence="2 3">
    <name type="scientific">Dendrothele bispora (strain CBS 962.96)</name>
    <dbReference type="NCBI Taxonomy" id="1314807"/>
    <lineage>
        <taxon>Eukaryota</taxon>
        <taxon>Fungi</taxon>
        <taxon>Dikarya</taxon>
        <taxon>Basidiomycota</taxon>
        <taxon>Agaricomycotina</taxon>
        <taxon>Agaricomycetes</taxon>
        <taxon>Agaricomycetidae</taxon>
        <taxon>Agaricales</taxon>
        <taxon>Agaricales incertae sedis</taxon>
        <taxon>Dendrothele</taxon>
    </lineage>
</organism>
<proteinExistence type="predicted"/>
<evidence type="ECO:0000313" key="2">
    <source>
        <dbReference type="EMBL" id="THU89825.1"/>
    </source>
</evidence>
<dbReference type="InterPro" id="IPR011320">
    <property type="entry name" value="RNase_H1_N"/>
</dbReference>
<dbReference type="InterPro" id="IPR009027">
    <property type="entry name" value="Ribosomal_bL9/RNase_H1_N"/>
</dbReference>
<dbReference type="InterPro" id="IPR037056">
    <property type="entry name" value="RNase_H1_N_sf"/>
</dbReference>
<dbReference type="Gene3D" id="3.40.970.10">
    <property type="entry name" value="Ribonuclease H1, N-terminal domain"/>
    <property type="match status" value="1"/>
</dbReference>
<name>A0A4V4HE89_DENBC</name>
<dbReference type="EMBL" id="ML179355">
    <property type="protein sequence ID" value="THU89825.1"/>
    <property type="molecule type" value="Genomic_DNA"/>
</dbReference>
<sequence>MVVNDPGEFLPPAYIYTGFAQLAHPDELPWDGRRGTKDIYVVTHGRRVGIFADWVLVEDLAKGVRDAYFRKCDSVDEAVALYTAVYNQLPGHKKLEVVPVGPSIDNPIVNDRSSLIRGQDVDIVVREVPTLTFHVIPAKTESPIHLTSTPLVSQVLSPSKLNKCVGSAGKDEWGKIVDDCIEILSSDEEMTLPFRPEGTSDADALLANVFKPCLDPDRAGDWEWVKQGTKPPDVRSDTSGWQLPNVPFGQRQGRLWMFASLYKRNGPDFPPAQQRYIDALLAAVASQNALSSGFITWDDPSFFAAGPLDANMDDAAWCQEQVQRCRNWGSISLPTITGLEVQRRRIAIFDEMKSVQGELKNSRLRLFQLGRSWWEIRGCDDGIEGKIWSEVLQENERRQLLQSQLLILDGMAINICFLTGVVLLHGV</sequence>
<dbReference type="SUPFAM" id="SSF55658">
    <property type="entry name" value="L9 N-domain-like"/>
    <property type="match status" value="1"/>
</dbReference>
<dbReference type="Proteomes" id="UP000297245">
    <property type="component" value="Unassembled WGS sequence"/>
</dbReference>
<dbReference type="OrthoDB" id="2675575at2759"/>
<dbReference type="AlphaFoldDB" id="A0A4V4HE89"/>
<evidence type="ECO:0000313" key="3">
    <source>
        <dbReference type="Proteomes" id="UP000297245"/>
    </source>
</evidence>
<protein>
    <recommendedName>
        <fullName evidence="1">Ribonuclease H1 N-terminal domain-containing protein</fullName>
    </recommendedName>
</protein>
<evidence type="ECO:0000259" key="1">
    <source>
        <dbReference type="Pfam" id="PF01693"/>
    </source>
</evidence>
<keyword evidence="3" id="KW-1185">Reference proteome</keyword>
<gene>
    <name evidence="2" type="ORF">K435DRAFT_802455</name>
</gene>
<accession>A0A4V4HE89</accession>
<dbReference type="Pfam" id="PF01693">
    <property type="entry name" value="Cauli_VI"/>
    <property type="match status" value="1"/>
</dbReference>
<feature type="domain" description="Ribonuclease H1 N-terminal" evidence="1">
    <location>
        <begin position="40"/>
        <end position="79"/>
    </location>
</feature>